<keyword evidence="2" id="KW-1185">Reference proteome</keyword>
<evidence type="ECO:0008006" key="3">
    <source>
        <dbReference type="Google" id="ProtNLM"/>
    </source>
</evidence>
<sequence length="123" mass="14233">MLCYLTGMEPYYIQCTKDGPFQPNTAEGANKPEAQWSNNERRVVNQDQRLKSIIISCLLDDIIELVISYATAKETWTDLVYSFENPSNTKENRIMDMKLKYNTFRAKPFEILSLIPIPDTKTC</sequence>
<evidence type="ECO:0000313" key="2">
    <source>
        <dbReference type="Proteomes" id="UP001151760"/>
    </source>
</evidence>
<reference evidence="1" key="2">
    <citation type="submission" date="2022-01" db="EMBL/GenBank/DDBJ databases">
        <authorList>
            <person name="Yamashiro T."/>
            <person name="Shiraishi A."/>
            <person name="Satake H."/>
            <person name="Nakayama K."/>
        </authorList>
    </citation>
    <scope>NUCLEOTIDE SEQUENCE</scope>
</reference>
<proteinExistence type="predicted"/>
<dbReference type="Proteomes" id="UP001151760">
    <property type="component" value="Unassembled WGS sequence"/>
</dbReference>
<name>A0ABQ5DZ79_9ASTR</name>
<organism evidence="1 2">
    <name type="scientific">Tanacetum coccineum</name>
    <dbReference type="NCBI Taxonomy" id="301880"/>
    <lineage>
        <taxon>Eukaryota</taxon>
        <taxon>Viridiplantae</taxon>
        <taxon>Streptophyta</taxon>
        <taxon>Embryophyta</taxon>
        <taxon>Tracheophyta</taxon>
        <taxon>Spermatophyta</taxon>
        <taxon>Magnoliopsida</taxon>
        <taxon>eudicotyledons</taxon>
        <taxon>Gunneridae</taxon>
        <taxon>Pentapetalae</taxon>
        <taxon>asterids</taxon>
        <taxon>campanulids</taxon>
        <taxon>Asterales</taxon>
        <taxon>Asteraceae</taxon>
        <taxon>Asteroideae</taxon>
        <taxon>Anthemideae</taxon>
        <taxon>Anthemidinae</taxon>
        <taxon>Tanacetum</taxon>
    </lineage>
</organism>
<comment type="caution">
    <text evidence="1">The sequence shown here is derived from an EMBL/GenBank/DDBJ whole genome shotgun (WGS) entry which is preliminary data.</text>
</comment>
<reference evidence="1" key="1">
    <citation type="journal article" date="2022" name="Int. J. Mol. Sci.">
        <title>Draft Genome of Tanacetum Coccineum: Genomic Comparison of Closely Related Tanacetum-Family Plants.</title>
        <authorList>
            <person name="Yamashiro T."/>
            <person name="Shiraishi A."/>
            <person name="Nakayama K."/>
            <person name="Satake H."/>
        </authorList>
    </citation>
    <scope>NUCLEOTIDE SEQUENCE</scope>
</reference>
<protein>
    <recommendedName>
        <fullName evidence="3">Retrovirus-related Pol polyprotein from transposon TNT 1-94</fullName>
    </recommendedName>
</protein>
<accession>A0ABQ5DZ79</accession>
<gene>
    <name evidence="1" type="ORF">Tco_0953210</name>
</gene>
<evidence type="ECO:0000313" key="1">
    <source>
        <dbReference type="EMBL" id="GJT44495.1"/>
    </source>
</evidence>
<dbReference type="EMBL" id="BQNB010015818">
    <property type="protein sequence ID" value="GJT44495.1"/>
    <property type="molecule type" value="Genomic_DNA"/>
</dbReference>